<keyword evidence="2" id="KW-1185">Reference proteome</keyword>
<dbReference type="WBParaSite" id="Hba_18520">
    <property type="protein sequence ID" value="Hba_18520"/>
    <property type="gene ID" value="Hba_18520"/>
</dbReference>
<feature type="compositionally biased region" description="Basic and acidic residues" evidence="1">
    <location>
        <begin position="9"/>
        <end position="21"/>
    </location>
</feature>
<dbReference type="WBParaSite" id="Hba_18526">
    <property type="protein sequence ID" value="Hba_18526"/>
    <property type="gene ID" value="Hba_18526"/>
</dbReference>
<dbReference type="Proteomes" id="UP000095283">
    <property type="component" value="Unplaced"/>
</dbReference>
<protein>
    <submittedName>
        <fullName evidence="3 4">Uncharacterized protein</fullName>
    </submittedName>
</protein>
<dbReference type="AlphaFoldDB" id="A0A1I7XL62"/>
<evidence type="ECO:0000313" key="3">
    <source>
        <dbReference type="WBParaSite" id="Hba_18520"/>
    </source>
</evidence>
<proteinExistence type="predicted"/>
<organism evidence="2 3">
    <name type="scientific">Heterorhabditis bacteriophora</name>
    <name type="common">Entomopathogenic nematode worm</name>
    <dbReference type="NCBI Taxonomy" id="37862"/>
    <lineage>
        <taxon>Eukaryota</taxon>
        <taxon>Metazoa</taxon>
        <taxon>Ecdysozoa</taxon>
        <taxon>Nematoda</taxon>
        <taxon>Chromadorea</taxon>
        <taxon>Rhabditida</taxon>
        <taxon>Rhabditina</taxon>
        <taxon>Rhabditomorpha</taxon>
        <taxon>Strongyloidea</taxon>
        <taxon>Heterorhabditidae</taxon>
        <taxon>Heterorhabditis</taxon>
    </lineage>
</organism>
<evidence type="ECO:0000256" key="1">
    <source>
        <dbReference type="SAM" id="MobiDB-lite"/>
    </source>
</evidence>
<name>A0A1I7XL62_HETBA</name>
<feature type="region of interest" description="Disordered" evidence="1">
    <location>
        <begin position="1"/>
        <end position="21"/>
    </location>
</feature>
<evidence type="ECO:0000313" key="2">
    <source>
        <dbReference type="Proteomes" id="UP000095283"/>
    </source>
</evidence>
<reference evidence="3 4" key="1">
    <citation type="submission" date="2016-11" db="UniProtKB">
        <authorList>
            <consortium name="WormBaseParasite"/>
        </authorList>
    </citation>
    <scope>IDENTIFICATION</scope>
</reference>
<accession>A0A1I7XL62</accession>
<sequence length="71" mass="8053">MADGGPWRSRSDDYLHQSDSRELLKDSSSDLSLKSARPARTGHVIVLRPSLSLRPAWIVALFYWKVKLMPS</sequence>
<evidence type="ECO:0000313" key="4">
    <source>
        <dbReference type="WBParaSite" id="Hba_18526"/>
    </source>
</evidence>